<dbReference type="EMBL" id="ML994628">
    <property type="protein sequence ID" value="KAF2186797.1"/>
    <property type="molecule type" value="Genomic_DNA"/>
</dbReference>
<evidence type="ECO:0000259" key="9">
    <source>
        <dbReference type="Pfam" id="PF13813"/>
    </source>
</evidence>
<dbReference type="GO" id="GO:0016020">
    <property type="term" value="C:membrane"/>
    <property type="evidence" value="ECO:0007669"/>
    <property type="project" value="UniProtKB-SubCell"/>
</dbReference>
<evidence type="ECO:0000256" key="1">
    <source>
        <dbReference type="ARBA" id="ARBA00004141"/>
    </source>
</evidence>
<dbReference type="AlphaFoldDB" id="A0A6A6E4E5"/>
<accession>A0A6A6E4E5</accession>
<evidence type="ECO:0000256" key="8">
    <source>
        <dbReference type="SAM" id="Phobius"/>
    </source>
</evidence>
<gene>
    <name evidence="10" type="ORF">K469DRAFT_705305</name>
</gene>
<dbReference type="GO" id="GO:0008374">
    <property type="term" value="F:O-acyltransferase activity"/>
    <property type="evidence" value="ECO:0007669"/>
    <property type="project" value="InterPro"/>
</dbReference>
<dbReference type="Pfam" id="PF13813">
    <property type="entry name" value="MBOAT_2"/>
    <property type="match status" value="1"/>
</dbReference>
<keyword evidence="7 8" id="KW-0472">Membrane</keyword>
<name>A0A6A6E4E5_9PEZI</name>
<feature type="transmembrane region" description="Helical" evidence="8">
    <location>
        <begin position="229"/>
        <end position="249"/>
    </location>
</feature>
<dbReference type="InterPro" id="IPR044851">
    <property type="entry name" value="Wax_synthase"/>
</dbReference>
<feature type="transmembrane region" description="Helical" evidence="8">
    <location>
        <begin position="73"/>
        <end position="91"/>
    </location>
</feature>
<dbReference type="OrthoDB" id="1077582at2759"/>
<dbReference type="PANTHER" id="PTHR31595">
    <property type="entry name" value="LONG-CHAIN-ALCOHOL O-FATTY-ACYLTRANSFERASE 3-RELATED"/>
    <property type="match status" value="1"/>
</dbReference>
<feature type="domain" description="Wax synthase" evidence="9">
    <location>
        <begin position="206"/>
        <end position="292"/>
    </location>
</feature>
<organism evidence="10 11">
    <name type="scientific">Zopfia rhizophila CBS 207.26</name>
    <dbReference type="NCBI Taxonomy" id="1314779"/>
    <lineage>
        <taxon>Eukaryota</taxon>
        <taxon>Fungi</taxon>
        <taxon>Dikarya</taxon>
        <taxon>Ascomycota</taxon>
        <taxon>Pezizomycotina</taxon>
        <taxon>Dothideomycetes</taxon>
        <taxon>Dothideomycetes incertae sedis</taxon>
        <taxon>Zopfiaceae</taxon>
        <taxon>Zopfia</taxon>
    </lineage>
</organism>
<reference evidence="10" key="1">
    <citation type="journal article" date="2020" name="Stud. Mycol.">
        <title>101 Dothideomycetes genomes: a test case for predicting lifestyles and emergence of pathogens.</title>
        <authorList>
            <person name="Haridas S."/>
            <person name="Albert R."/>
            <person name="Binder M."/>
            <person name="Bloem J."/>
            <person name="Labutti K."/>
            <person name="Salamov A."/>
            <person name="Andreopoulos B."/>
            <person name="Baker S."/>
            <person name="Barry K."/>
            <person name="Bills G."/>
            <person name="Bluhm B."/>
            <person name="Cannon C."/>
            <person name="Castanera R."/>
            <person name="Culley D."/>
            <person name="Daum C."/>
            <person name="Ezra D."/>
            <person name="Gonzalez J."/>
            <person name="Henrissat B."/>
            <person name="Kuo A."/>
            <person name="Liang C."/>
            <person name="Lipzen A."/>
            <person name="Lutzoni F."/>
            <person name="Magnuson J."/>
            <person name="Mondo S."/>
            <person name="Nolan M."/>
            <person name="Ohm R."/>
            <person name="Pangilinan J."/>
            <person name="Park H.-J."/>
            <person name="Ramirez L."/>
            <person name="Alfaro M."/>
            <person name="Sun H."/>
            <person name="Tritt A."/>
            <person name="Yoshinaga Y."/>
            <person name="Zwiers L.-H."/>
            <person name="Turgeon B."/>
            <person name="Goodwin S."/>
            <person name="Spatafora J."/>
            <person name="Crous P."/>
            <person name="Grigoriev I."/>
        </authorList>
    </citation>
    <scope>NUCLEOTIDE SEQUENCE</scope>
    <source>
        <strain evidence="10">CBS 207.26</strain>
    </source>
</reference>
<comment type="similarity">
    <text evidence="3">Belongs to the wax synthase family.</text>
</comment>
<proteinExistence type="inferred from homology"/>
<evidence type="ECO:0000256" key="6">
    <source>
        <dbReference type="ARBA" id="ARBA00022989"/>
    </source>
</evidence>
<dbReference type="InterPro" id="IPR032805">
    <property type="entry name" value="Wax_synthase_dom"/>
</dbReference>
<feature type="transmembrane region" description="Helical" evidence="8">
    <location>
        <begin position="261"/>
        <end position="281"/>
    </location>
</feature>
<evidence type="ECO:0000256" key="2">
    <source>
        <dbReference type="ARBA" id="ARBA00005179"/>
    </source>
</evidence>
<evidence type="ECO:0000313" key="10">
    <source>
        <dbReference type="EMBL" id="KAF2186797.1"/>
    </source>
</evidence>
<evidence type="ECO:0000256" key="3">
    <source>
        <dbReference type="ARBA" id="ARBA00007282"/>
    </source>
</evidence>
<evidence type="ECO:0000313" key="11">
    <source>
        <dbReference type="Proteomes" id="UP000800200"/>
    </source>
</evidence>
<feature type="transmembrane region" description="Helical" evidence="8">
    <location>
        <begin position="179"/>
        <end position="200"/>
    </location>
</feature>
<keyword evidence="6 8" id="KW-1133">Transmembrane helix</keyword>
<evidence type="ECO:0000256" key="4">
    <source>
        <dbReference type="ARBA" id="ARBA00022679"/>
    </source>
</evidence>
<dbReference type="GO" id="GO:0006629">
    <property type="term" value="P:lipid metabolic process"/>
    <property type="evidence" value="ECO:0007669"/>
    <property type="project" value="InterPro"/>
</dbReference>
<comment type="subcellular location">
    <subcellularLocation>
        <location evidence="1">Membrane</location>
        <topology evidence="1">Multi-pass membrane protein</topology>
    </subcellularLocation>
</comment>
<comment type="pathway">
    <text evidence="2">Secondary metabolite biosynthesis.</text>
</comment>
<keyword evidence="11" id="KW-1185">Reference proteome</keyword>
<protein>
    <recommendedName>
        <fullName evidence="9">Wax synthase domain-containing protein</fullName>
    </recommendedName>
</protein>
<dbReference type="PANTHER" id="PTHR31595:SF57">
    <property type="entry name" value="OS04G0481900 PROTEIN"/>
    <property type="match status" value="1"/>
</dbReference>
<keyword evidence="5 8" id="KW-0812">Transmembrane</keyword>
<dbReference type="Proteomes" id="UP000800200">
    <property type="component" value="Unassembled WGS sequence"/>
</dbReference>
<sequence length="354" mass="39535">MENNSFLAPDHDLLERFVQEFPRTVTALLIPGSLLYLSLYALAKGRRSLFGFLSLFALLLLWMSHYAAPVSCAAFRALLNFAVAVGTMKLLNIHSLLLTNSFPQYTAGKTPRPSILALILLTELRYESFTPNPIRLPPPPKTPFANSPHRRQLFYSEYVQILLHLAIFTILQSLPQYPFIKALGILLTIYIIWTSMQLVVRYRTSPPLFGPIYLADSLAAFWTETWHNAFAAPCLSLAYTPTLSLLLALRFPRQIARSAGVVASFTLMAVFHMYALAPLLSDQGMKRIGVFFVGNGVLTVVEVAVWGKKRHWVRALMAWGIELSLASWTVIAIPVADGVLGADWKGLCRPSNLE</sequence>
<feature type="transmembrane region" description="Helical" evidence="8">
    <location>
        <begin position="24"/>
        <end position="42"/>
    </location>
</feature>
<evidence type="ECO:0000256" key="7">
    <source>
        <dbReference type="ARBA" id="ARBA00023136"/>
    </source>
</evidence>
<keyword evidence="4" id="KW-0808">Transferase</keyword>
<feature type="transmembrane region" description="Helical" evidence="8">
    <location>
        <begin position="49"/>
        <end position="67"/>
    </location>
</feature>
<feature type="transmembrane region" description="Helical" evidence="8">
    <location>
        <begin position="287"/>
        <end position="307"/>
    </location>
</feature>
<evidence type="ECO:0000256" key="5">
    <source>
        <dbReference type="ARBA" id="ARBA00022692"/>
    </source>
</evidence>